<gene>
    <name evidence="6" type="ORF">B5G21_01645</name>
</gene>
<dbReference type="Proteomes" id="UP000196560">
    <property type="component" value="Unassembled WGS sequence"/>
</dbReference>
<evidence type="ECO:0000259" key="5">
    <source>
        <dbReference type="Pfam" id="PF13470"/>
    </source>
</evidence>
<keyword evidence="2" id="KW-0479">Metal-binding</keyword>
<keyword evidence="1" id="KW-0540">Nuclease</keyword>
<dbReference type="SUPFAM" id="SSF88723">
    <property type="entry name" value="PIN domain-like"/>
    <property type="match status" value="1"/>
</dbReference>
<reference evidence="7" key="1">
    <citation type="submission" date="2017-04" db="EMBL/GenBank/DDBJ databases">
        <title>Function of individual gut microbiota members based on whole genome sequencing of pure cultures obtained from chicken caecum.</title>
        <authorList>
            <person name="Medvecky M."/>
            <person name="Cejkova D."/>
            <person name="Polansky O."/>
            <person name="Karasova D."/>
            <person name="Kubasova T."/>
            <person name="Cizek A."/>
            <person name="Rychlik I."/>
        </authorList>
    </citation>
    <scope>NUCLEOTIDE SEQUENCE [LARGE SCALE GENOMIC DNA]</scope>
    <source>
        <strain evidence="7">An70</strain>
    </source>
</reference>
<keyword evidence="7" id="KW-1185">Reference proteome</keyword>
<protein>
    <recommendedName>
        <fullName evidence="5">PIN domain-containing protein</fullName>
    </recommendedName>
</protein>
<evidence type="ECO:0000256" key="1">
    <source>
        <dbReference type="ARBA" id="ARBA00022722"/>
    </source>
</evidence>
<dbReference type="GO" id="GO:0004518">
    <property type="term" value="F:nuclease activity"/>
    <property type="evidence" value="ECO:0007669"/>
    <property type="project" value="UniProtKB-KW"/>
</dbReference>
<accession>A0A1Y3U5E9</accession>
<dbReference type="STRING" id="1118060.GCA_000311845_01828"/>
<dbReference type="InterPro" id="IPR029060">
    <property type="entry name" value="PIN-like_dom_sf"/>
</dbReference>
<dbReference type="Pfam" id="PF13470">
    <property type="entry name" value="PIN_3"/>
    <property type="match status" value="1"/>
</dbReference>
<dbReference type="InterPro" id="IPR002716">
    <property type="entry name" value="PIN_dom"/>
</dbReference>
<dbReference type="Gene3D" id="3.40.50.1010">
    <property type="entry name" value="5'-nuclease"/>
    <property type="match status" value="1"/>
</dbReference>
<sequence length="146" mass="16245">MASVILDTNIIIDYLSPTRAFHSDAVDVLEVLLSSPDKEPVVLAACLKDVYYILCRQYHHESAVRDRLNGFRQVVSVAELTNEVLDRAFGSDEPDVEDGIVRATAELMSAEAIITRDDAAYKTSRVPSMTAREYCMLMDKDSEAVT</sequence>
<comment type="caution">
    <text evidence="6">The sequence shown here is derived from an EMBL/GenBank/DDBJ whole genome shotgun (WGS) entry which is preliminary data.</text>
</comment>
<dbReference type="AlphaFoldDB" id="A0A1Y3U5E9"/>
<evidence type="ECO:0000313" key="6">
    <source>
        <dbReference type="EMBL" id="OUN44012.1"/>
    </source>
</evidence>
<proteinExistence type="predicted"/>
<keyword evidence="4" id="KW-0460">Magnesium</keyword>
<dbReference type="GeneID" id="98653998"/>
<dbReference type="EMBL" id="NFHO01000002">
    <property type="protein sequence ID" value="OUN44012.1"/>
    <property type="molecule type" value="Genomic_DNA"/>
</dbReference>
<evidence type="ECO:0000256" key="4">
    <source>
        <dbReference type="ARBA" id="ARBA00022842"/>
    </source>
</evidence>
<evidence type="ECO:0000313" key="7">
    <source>
        <dbReference type="Proteomes" id="UP000196560"/>
    </source>
</evidence>
<evidence type="ECO:0000256" key="3">
    <source>
        <dbReference type="ARBA" id="ARBA00022801"/>
    </source>
</evidence>
<dbReference type="RefSeq" id="WP_019129096.1">
    <property type="nucleotide sequence ID" value="NZ_DBEYNO010000048.1"/>
</dbReference>
<organism evidence="6 7">
    <name type="scientific">Enorma massiliensis</name>
    <dbReference type="NCBI Taxonomy" id="1472761"/>
    <lineage>
        <taxon>Bacteria</taxon>
        <taxon>Bacillati</taxon>
        <taxon>Actinomycetota</taxon>
        <taxon>Coriobacteriia</taxon>
        <taxon>Coriobacteriales</taxon>
        <taxon>Coriobacteriaceae</taxon>
        <taxon>Enorma</taxon>
    </lineage>
</organism>
<name>A0A1Y3U5E9_9ACTN</name>
<feature type="domain" description="PIN" evidence="5">
    <location>
        <begin position="4"/>
        <end position="118"/>
    </location>
</feature>
<evidence type="ECO:0000256" key="2">
    <source>
        <dbReference type="ARBA" id="ARBA00022723"/>
    </source>
</evidence>
<dbReference type="GO" id="GO:0046872">
    <property type="term" value="F:metal ion binding"/>
    <property type="evidence" value="ECO:0007669"/>
    <property type="project" value="UniProtKB-KW"/>
</dbReference>
<dbReference type="GO" id="GO:0016787">
    <property type="term" value="F:hydrolase activity"/>
    <property type="evidence" value="ECO:0007669"/>
    <property type="project" value="UniProtKB-KW"/>
</dbReference>
<keyword evidence="3" id="KW-0378">Hydrolase</keyword>